<dbReference type="CDD" id="cd01014">
    <property type="entry name" value="nicotinamidase_related"/>
    <property type="match status" value="1"/>
</dbReference>
<dbReference type="PANTHER" id="PTHR43540">
    <property type="entry name" value="PEROXYUREIDOACRYLATE/UREIDOACRYLATE AMIDOHYDROLASE-RELATED"/>
    <property type="match status" value="1"/>
</dbReference>
<dbReference type="PANTHER" id="PTHR43540:SF1">
    <property type="entry name" value="ISOCHORISMATASE HYDROLASE"/>
    <property type="match status" value="1"/>
</dbReference>
<dbReference type="InterPro" id="IPR050272">
    <property type="entry name" value="Isochorismatase-like_hydrls"/>
</dbReference>
<keyword evidence="4" id="KW-1185">Reference proteome</keyword>
<dbReference type="OrthoDB" id="9791276at2"/>
<evidence type="ECO:0000313" key="4">
    <source>
        <dbReference type="Proteomes" id="UP000184406"/>
    </source>
</evidence>
<sequence>MTLREKKPALILVDIQKAFLNDAYWGGNRNNKNAESVAGTILHKWRDLKLPVFHIRHRSSNPKSLLYNLNEGFEFNDEVKPNGLEPIITKNVNSAFIGTDLKKQLDDENINTLVIIGITTNHCVSTTTRMAGNYGYETYVISDATAAFDRVGVNGEKYDSELIHFTSLANLNGEFTTVWNCQKLMSEL</sequence>
<dbReference type="InterPro" id="IPR000868">
    <property type="entry name" value="Isochorismatase-like_dom"/>
</dbReference>
<dbReference type="InterPro" id="IPR036380">
    <property type="entry name" value="Isochorismatase-like_sf"/>
</dbReference>
<dbReference type="Proteomes" id="UP000184406">
    <property type="component" value="Unassembled WGS sequence"/>
</dbReference>
<dbReference type="RefSeq" id="WP_072861084.1">
    <property type="nucleotide sequence ID" value="NZ_FQUX01000002.1"/>
</dbReference>
<name>A0A1M4XXH5_9FLAO</name>
<organism evidence="3 4">
    <name type="scientific">Arenibacter palladensis</name>
    <dbReference type="NCBI Taxonomy" id="237373"/>
    <lineage>
        <taxon>Bacteria</taxon>
        <taxon>Pseudomonadati</taxon>
        <taxon>Bacteroidota</taxon>
        <taxon>Flavobacteriia</taxon>
        <taxon>Flavobacteriales</taxon>
        <taxon>Flavobacteriaceae</taxon>
        <taxon>Arenibacter</taxon>
    </lineage>
</organism>
<protein>
    <submittedName>
        <fullName evidence="3">Nicotinamidase-related amidase</fullName>
    </submittedName>
</protein>
<dbReference type="Gene3D" id="3.40.50.850">
    <property type="entry name" value="Isochorismatase-like"/>
    <property type="match status" value="1"/>
</dbReference>
<dbReference type="EMBL" id="FQUX01000002">
    <property type="protein sequence ID" value="SHE97952.1"/>
    <property type="molecule type" value="Genomic_DNA"/>
</dbReference>
<gene>
    <name evidence="3" type="ORF">SAMN03080594_102232</name>
</gene>
<dbReference type="Pfam" id="PF00857">
    <property type="entry name" value="Isochorismatase"/>
    <property type="match status" value="1"/>
</dbReference>
<evidence type="ECO:0000256" key="1">
    <source>
        <dbReference type="ARBA" id="ARBA00022801"/>
    </source>
</evidence>
<keyword evidence="1" id="KW-0378">Hydrolase</keyword>
<evidence type="ECO:0000313" key="3">
    <source>
        <dbReference type="EMBL" id="SHE97952.1"/>
    </source>
</evidence>
<accession>A0A1M4XXH5</accession>
<dbReference type="AlphaFoldDB" id="A0A1M4XXH5"/>
<feature type="domain" description="Isochorismatase-like" evidence="2">
    <location>
        <begin position="9"/>
        <end position="150"/>
    </location>
</feature>
<dbReference type="SUPFAM" id="SSF52499">
    <property type="entry name" value="Isochorismatase-like hydrolases"/>
    <property type="match status" value="1"/>
</dbReference>
<dbReference type="GO" id="GO:0016787">
    <property type="term" value="F:hydrolase activity"/>
    <property type="evidence" value="ECO:0007669"/>
    <property type="project" value="UniProtKB-KW"/>
</dbReference>
<evidence type="ECO:0000259" key="2">
    <source>
        <dbReference type="Pfam" id="PF00857"/>
    </source>
</evidence>
<reference evidence="4" key="1">
    <citation type="submission" date="2016-11" db="EMBL/GenBank/DDBJ databases">
        <authorList>
            <person name="Varghese N."/>
            <person name="Submissions S."/>
        </authorList>
    </citation>
    <scope>NUCLEOTIDE SEQUENCE [LARGE SCALE GENOMIC DNA]</scope>
    <source>
        <strain evidence="4">DSM 17539</strain>
    </source>
</reference>
<proteinExistence type="predicted"/>